<evidence type="ECO:0000313" key="1">
    <source>
        <dbReference type="EMBL" id="NMF91675.1"/>
    </source>
</evidence>
<dbReference type="EMBL" id="WTVR01000136">
    <property type="protein sequence ID" value="NMF91675.1"/>
    <property type="molecule type" value="Genomic_DNA"/>
</dbReference>
<keyword evidence="1" id="KW-0067">ATP-binding</keyword>
<dbReference type="Proteomes" id="UP000652074">
    <property type="component" value="Unassembled WGS sequence"/>
</dbReference>
<protein>
    <submittedName>
        <fullName evidence="1">ATP-binding protein</fullName>
    </submittedName>
</protein>
<reference evidence="1 2" key="1">
    <citation type="submission" date="2019-12" db="EMBL/GenBank/DDBJ databases">
        <title>Comparative genomics gives insights into the taxonomy of the Azoarcus-Aromatoleum group and reveals separate origins of nif in the plant-associated Azoarcus and non-plant-associated Aromatoleum sub-groups.</title>
        <authorList>
            <person name="Lafos M."/>
            <person name="Maluk M."/>
            <person name="Batista M."/>
            <person name="Junghare M."/>
            <person name="Carmona M."/>
            <person name="Faoro H."/>
            <person name="Cruz L.M."/>
            <person name="Battistoni F."/>
            <person name="De Souza E."/>
            <person name="Pedrosa F."/>
            <person name="Chen W.-M."/>
            <person name="Poole P.S."/>
            <person name="Dixon R.A."/>
            <person name="James E.K."/>
        </authorList>
    </citation>
    <scope>NUCLEOTIDE SEQUENCE [LARGE SCALE GENOMIC DNA]</scope>
    <source>
        <strain evidence="1 2">ToN1</strain>
    </source>
</reference>
<proteinExistence type="predicted"/>
<keyword evidence="2" id="KW-1185">Reference proteome</keyword>
<sequence>MNAPATLLPQSAPQMDGARLSRAFVHAGIAHFARLSLGAPSAVFDALAASLGGDDLATLLDTPRDDWQAACRALARTAPELRGPLGRLLADLQLQLHEWFALALCGENESSYLLNLALAELQSPGALRPGLHLVAAASDALFGAQLPPLALPNHRLVRAGVLDIVGDGPMPTRT</sequence>
<gene>
    <name evidence="1" type="ORF">GPA26_24795</name>
</gene>
<keyword evidence="1" id="KW-0547">Nucleotide-binding</keyword>
<name>A0ABX1MWL6_9RHOO</name>
<organism evidence="1 2">
    <name type="scientific">Aromatoleum petrolei</name>
    <dbReference type="NCBI Taxonomy" id="76116"/>
    <lineage>
        <taxon>Bacteria</taxon>
        <taxon>Pseudomonadati</taxon>
        <taxon>Pseudomonadota</taxon>
        <taxon>Betaproteobacteria</taxon>
        <taxon>Rhodocyclales</taxon>
        <taxon>Rhodocyclaceae</taxon>
        <taxon>Aromatoleum</taxon>
    </lineage>
</organism>
<feature type="non-terminal residue" evidence="1">
    <location>
        <position position="174"/>
    </location>
</feature>
<dbReference type="GO" id="GO:0005524">
    <property type="term" value="F:ATP binding"/>
    <property type="evidence" value="ECO:0007669"/>
    <property type="project" value="UniProtKB-KW"/>
</dbReference>
<accession>A0ABX1MWL6</accession>
<evidence type="ECO:0000313" key="2">
    <source>
        <dbReference type="Proteomes" id="UP000652074"/>
    </source>
</evidence>
<comment type="caution">
    <text evidence="1">The sequence shown here is derived from an EMBL/GenBank/DDBJ whole genome shotgun (WGS) entry which is preliminary data.</text>
</comment>